<keyword evidence="3" id="KW-1185">Reference proteome</keyword>
<gene>
    <name evidence="2" type="ORF">FGU71_01820</name>
</gene>
<sequence length="138" mass="15726">MQNFAFRAIQTGVFRGRRSESLRRVGARFFVCPDQSIMATHPTTFREGNPEHRMRAAELLEKYPELSVRELHELVVFYNTSPAIDTALLTCEPRLMPKIALFHAEQKSSLHHETSLHLIWGLVGICMIAIGYAVWAGM</sequence>
<comment type="caution">
    <text evidence="2">The sequence shown here is derived from an EMBL/GenBank/DDBJ whole genome shotgun (WGS) entry which is preliminary data.</text>
</comment>
<reference evidence="2 3" key="1">
    <citation type="submission" date="2019-06" db="EMBL/GenBank/DDBJ databases">
        <title>Erythrobacter insulae sp. nov., isolated from a tidal flat.</title>
        <authorList>
            <person name="Yoon J.-H."/>
        </authorList>
    </citation>
    <scope>NUCLEOTIDE SEQUENCE [LARGE SCALE GENOMIC DNA]</scope>
    <source>
        <strain evidence="2 3">JBTF-M21</strain>
    </source>
</reference>
<keyword evidence="1" id="KW-0472">Membrane</keyword>
<dbReference type="EMBL" id="VHJK01000001">
    <property type="protein sequence ID" value="TRD10726.1"/>
    <property type="molecule type" value="Genomic_DNA"/>
</dbReference>
<keyword evidence="1" id="KW-1133">Transmembrane helix</keyword>
<dbReference type="AlphaFoldDB" id="A0A547P9C5"/>
<keyword evidence="1" id="KW-0812">Transmembrane</keyword>
<dbReference type="Proteomes" id="UP000316343">
    <property type="component" value="Unassembled WGS sequence"/>
</dbReference>
<evidence type="ECO:0000256" key="1">
    <source>
        <dbReference type="SAM" id="Phobius"/>
    </source>
</evidence>
<accession>A0A547P9C5</accession>
<feature type="transmembrane region" description="Helical" evidence="1">
    <location>
        <begin position="116"/>
        <end position="135"/>
    </location>
</feature>
<proteinExistence type="predicted"/>
<organism evidence="2 3">
    <name type="scientific">Erythrobacter insulae</name>
    <dbReference type="NCBI Taxonomy" id="2584124"/>
    <lineage>
        <taxon>Bacteria</taxon>
        <taxon>Pseudomonadati</taxon>
        <taxon>Pseudomonadota</taxon>
        <taxon>Alphaproteobacteria</taxon>
        <taxon>Sphingomonadales</taxon>
        <taxon>Erythrobacteraceae</taxon>
        <taxon>Erythrobacter/Porphyrobacter group</taxon>
        <taxon>Erythrobacter</taxon>
    </lineage>
</organism>
<evidence type="ECO:0000313" key="3">
    <source>
        <dbReference type="Proteomes" id="UP000316343"/>
    </source>
</evidence>
<dbReference type="RefSeq" id="WP_142786988.1">
    <property type="nucleotide sequence ID" value="NZ_VHJK01000001.1"/>
</dbReference>
<protein>
    <submittedName>
        <fullName evidence="2">Uncharacterized protein</fullName>
    </submittedName>
</protein>
<dbReference type="OrthoDB" id="7429148at2"/>
<evidence type="ECO:0000313" key="2">
    <source>
        <dbReference type="EMBL" id="TRD10726.1"/>
    </source>
</evidence>
<name>A0A547P9C5_9SPHN</name>